<organism evidence="2">
    <name type="scientific">hydrothermal vent metagenome</name>
    <dbReference type="NCBI Taxonomy" id="652676"/>
    <lineage>
        <taxon>unclassified sequences</taxon>
        <taxon>metagenomes</taxon>
        <taxon>ecological metagenomes</taxon>
    </lineage>
</organism>
<sequence length="64" mass="7313">MGKLESKDWRWFLIFCAMSACVFVGIGGVLLAIQALIVMNIKSFFLYLCCVPFWVAGHWLVKKL</sequence>
<keyword evidence="1" id="KW-0812">Transmembrane</keyword>
<keyword evidence="1" id="KW-1133">Transmembrane helix</keyword>
<name>A0A160TSJ0_9ZZZZ</name>
<evidence type="ECO:0000256" key="1">
    <source>
        <dbReference type="SAM" id="Phobius"/>
    </source>
</evidence>
<gene>
    <name evidence="2" type="ORF">MGWOODY_XGa2046</name>
</gene>
<accession>A0A160TSJ0</accession>
<feature type="transmembrane region" description="Helical" evidence="1">
    <location>
        <begin position="44"/>
        <end position="61"/>
    </location>
</feature>
<protein>
    <submittedName>
        <fullName evidence="2">Uncharacterized protein</fullName>
    </submittedName>
</protein>
<reference evidence="2" key="1">
    <citation type="submission" date="2015-10" db="EMBL/GenBank/DDBJ databases">
        <authorList>
            <person name="Gilbert D.G."/>
        </authorList>
    </citation>
    <scope>NUCLEOTIDE SEQUENCE</scope>
</reference>
<dbReference type="PROSITE" id="PS51257">
    <property type="entry name" value="PROKAR_LIPOPROTEIN"/>
    <property type="match status" value="1"/>
</dbReference>
<proteinExistence type="predicted"/>
<dbReference type="AlphaFoldDB" id="A0A160TSJ0"/>
<evidence type="ECO:0000313" key="2">
    <source>
        <dbReference type="EMBL" id="CUS52093.1"/>
    </source>
</evidence>
<feature type="transmembrane region" description="Helical" evidence="1">
    <location>
        <begin position="12"/>
        <end position="38"/>
    </location>
</feature>
<dbReference type="EMBL" id="CZRL01000075">
    <property type="protein sequence ID" value="CUS52093.1"/>
    <property type="molecule type" value="Genomic_DNA"/>
</dbReference>
<keyword evidence="1" id="KW-0472">Membrane</keyword>